<dbReference type="RefSeq" id="WP_289411866.1">
    <property type="nucleotide sequence ID" value="NZ_JAQIBD010000001.1"/>
</dbReference>
<accession>A0ABT7QUR6</accession>
<gene>
    <name evidence="2" type="ORF">PGH07_00155</name>
</gene>
<feature type="transmembrane region" description="Helical" evidence="1">
    <location>
        <begin position="58"/>
        <end position="82"/>
    </location>
</feature>
<reference evidence="2" key="1">
    <citation type="submission" date="2023-01" db="EMBL/GenBank/DDBJ databases">
        <title>Sulfurovum sp. zt1-1 genome assembly.</title>
        <authorList>
            <person name="Wang J."/>
        </authorList>
    </citation>
    <scope>NUCLEOTIDE SEQUENCE</scope>
    <source>
        <strain evidence="2">Zt1-1</strain>
    </source>
</reference>
<comment type="caution">
    <text evidence="2">The sequence shown here is derived from an EMBL/GenBank/DDBJ whole genome shotgun (WGS) entry which is preliminary data.</text>
</comment>
<protein>
    <submittedName>
        <fullName evidence="2">DUF485 domain-containing protein</fullName>
    </submittedName>
</protein>
<keyword evidence="1" id="KW-0472">Membrane</keyword>
<dbReference type="InterPro" id="IPR007436">
    <property type="entry name" value="DUF485"/>
</dbReference>
<dbReference type="PANTHER" id="PTHR38598:SF1">
    <property type="entry name" value="INNER MEMBRANE PROTEIN YJCH"/>
    <property type="match status" value="1"/>
</dbReference>
<dbReference type="PANTHER" id="PTHR38598">
    <property type="entry name" value="INNER MEMBRANE PROTEIN YJCH"/>
    <property type="match status" value="1"/>
</dbReference>
<dbReference type="Proteomes" id="UP001169069">
    <property type="component" value="Unassembled WGS sequence"/>
</dbReference>
<keyword evidence="3" id="KW-1185">Reference proteome</keyword>
<evidence type="ECO:0000313" key="2">
    <source>
        <dbReference type="EMBL" id="MDM5270588.1"/>
    </source>
</evidence>
<dbReference type="InterPro" id="IPR052959">
    <property type="entry name" value="Inner_membrane_assoc"/>
</dbReference>
<keyword evidence="1" id="KW-1133">Transmembrane helix</keyword>
<dbReference type="EMBL" id="JAQIBD010000001">
    <property type="protein sequence ID" value="MDM5270588.1"/>
    <property type="molecule type" value="Genomic_DNA"/>
</dbReference>
<feature type="transmembrane region" description="Helical" evidence="1">
    <location>
        <begin position="25"/>
        <end position="46"/>
    </location>
</feature>
<proteinExistence type="predicted"/>
<dbReference type="Pfam" id="PF04341">
    <property type="entry name" value="DUF485"/>
    <property type="match status" value="1"/>
</dbReference>
<organism evidence="2 3">
    <name type="scientific">Sulfurovum zhangzhouensis</name>
    <dbReference type="NCBI Taxonomy" id="3019067"/>
    <lineage>
        <taxon>Bacteria</taxon>
        <taxon>Pseudomonadati</taxon>
        <taxon>Campylobacterota</taxon>
        <taxon>Epsilonproteobacteria</taxon>
        <taxon>Campylobacterales</taxon>
        <taxon>Sulfurovaceae</taxon>
        <taxon>Sulfurovum</taxon>
    </lineage>
</organism>
<evidence type="ECO:0000313" key="3">
    <source>
        <dbReference type="Proteomes" id="UP001169069"/>
    </source>
</evidence>
<keyword evidence="1" id="KW-0812">Transmembrane</keyword>
<evidence type="ECO:0000256" key="1">
    <source>
        <dbReference type="SAM" id="Phobius"/>
    </source>
</evidence>
<sequence length="105" mass="11947">MTHEQAEQIKHNPKYQELVSKRSKFAWTLTIIMLVVYYAFILFIAFSPETLGESMSGGITTIGIPIGIAIIIFAFAMTGIYVKRANGEFDDLLREVKKDLEKEMK</sequence>
<name>A0ABT7QUR6_9BACT</name>